<dbReference type="EMBL" id="CAWUHB010000041">
    <property type="protein sequence ID" value="CAK7227795.1"/>
    <property type="molecule type" value="Genomic_DNA"/>
</dbReference>
<proteinExistence type="predicted"/>
<gene>
    <name evidence="1" type="ORF">SCUCBS95973_006662</name>
</gene>
<dbReference type="PANTHER" id="PTHR30618:SF0">
    <property type="entry name" value="PURINE-URACIL PERMEASE NCS1"/>
    <property type="match status" value="1"/>
</dbReference>
<reference evidence="1 2" key="1">
    <citation type="submission" date="2024-01" db="EMBL/GenBank/DDBJ databases">
        <authorList>
            <person name="Allen C."/>
            <person name="Tagirdzhanova G."/>
        </authorList>
    </citation>
    <scope>NUCLEOTIDE SEQUENCE [LARGE SCALE GENOMIC DNA]</scope>
</reference>
<sequence length="119" mass="12936">MAVRQRLRKAFSSKDEFKKLVQTKEQGTYFNEDLLPSPPAHRSWTALHFFAYYLTQTFSPSSYNLGASLVSLGLQCYWGAAARAGTAFASLGMMLAVVATNIGSNSLPVGADISGLLPR</sequence>
<keyword evidence="2" id="KW-1185">Reference proteome</keyword>
<organism evidence="1 2">
    <name type="scientific">Sporothrix curviconia</name>
    <dbReference type="NCBI Taxonomy" id="1260050"/>
    <lineage>
        <taxon>Eukaryota</taxon>
        <taxon>Fungi</taxon>
        <taxon>Dikarya</taxon>
        <taxon>Ascomycota</taxon>
        <taxon>Pezizomycotina</taxon>
        <taxon>Sordariomycetes</taxon>
        <taxon>Sordariomycetidae</taxon>
        <taxon>Ophiostomatales</taxon>
        <taxon>Ophiostomataceae</taxon>
        <taxon>Sporothrix</taxon>
    </lineage>
</organism>
<dbReference type="InterPro" id="IPR045225">
    <property type="entry name" value="Uracil/uridine/allantoin_perm"/>
</dbReference>
<evidence type="ECO:0000313" key="2">
    <source>
        <dbReference type="Proteomes" id="UP001642405"/>
    </source>
</evidence>
<accession>A0ABP0C9H4</accession>
<dbReference type="PANTHER" id="PTHR30618">
    <property type="entry name" value="NCS1 FAMILY PURINE/PYRIMIDINE TRANSPORTER"/>
    <property type="match status" value="1"/>
</dbReference>
<evidence type="ECO:0000313" key="1">
    <source>
        <dbReference type="EMBL" id="CAK7227795.1"/>
    </source>
</evidence>
<dbReference type="Gene3D" id="1.10.4160.10">
    <property type="entry name" value="Hydantoin permease"/>
    <property type="match status" value="1"/>
</dbReference>
<comment type="caution">
    <text evidence="1">The sequence shown here is derived from an EMBL/GenBank/DDBJ whole genome shotgun (WGS) entry which is preliminary data.</text>
</comment>
<name>A0ABP0C9H4_9PEZI</name>
<protein>
    <submittedName>
        <fullName evidence="1">Uncharacterized protein</fullName>
    </submittedName>
</protein>
<dbReference type="Proteomes" id="UP001642405">
    <property type="component" value="Unassembled WGS sequence"/>
</dbReference>